<keyword evidence="5 7" id="KW-1133">Transmembrane helix</keyword>
<evidence type="ECO:0000256" key="2">
    <source>
        <dbReference type="ARBA" id="ARBA00022448"/>
    </source>
</evidence>
<keyword evidence="2 7" id="KW-0813">Transport</keyword>
<feature type="domain" description="ABC transmembrane type-1" evidence="8">
    <location>
        <begin position="68"/>
        <end position="258"/>
    </location>
</feature>
<evidence type="ECO:0000313" key="10">
    <source>
        <dbReference type="Proteomes" id="UP000076976"/>
    </source>
</evidence>
<dbReference type="AlphaFoldDB" id="A0A176QCN1"/>
<dbReference type="NCBIfam" id="TIGR01726">
    <property type="entry name" value="HEQRo_perm_3TM"/>
    <property type="match status" value="1"/>
</dbReference>
<feature type="transmembrane region" description="Helical" evidence="7">
    <location>
        <begin position="63"/>
        <end position="89"/>
    </location>
</feature>
<accession>A0A176QCN1</accession>
<evidence type="ECO:0000313" key="9">
    <source>
        <dbReference type="EMBL" id="OAB87434.1"/>
    </source>
</evidence>
<dbReference type="GO" id="GO:0006865">
    <property type="term" value="P:amino acid transport"/>
    <property type="evidence" value="ECO:0007669"/>
    <property type="project" value="TreeGrafter"/>
</dbReference>
<feature type="transmembrane region" description="Helical" evidence="7">
    <location>
        <begin position="19"/>
        <end position="37"/>
    </location>
</feature>
<keyword evidence="6 7" id="KW-0472">Membrane</keyword>
<dbReference type="PANTHER" id="PTHR30614:SF21">
    <property type="entry name" value="AMINO ACID ABC TRANSPORTER PERMEASE"/>
    <property type="match status" value="1"/>
</dbReference>
<dbReference type="STRING" id="262209.AWH69_04935"/>
<dbReference type="Proteomes" id="UP000076976">
    <property type="component" value="Unassembled WGS sequence"/>
</dbReference>
<dbReference type="GO" id="GO:0043190">
    <property type="term" value="C:ATP-binding cassette (ABC) transporter complex"/>
    <property type="evidence" value="ECO:0007669"/>
    <property type="project" value="InterPro"/>
</dbReference>
<organism evidence="9 10">
    <name type="scientific">Janibacter melonis</name>
    <dbReference type="NCBI Taxonomy" id="262209"/>
    <lineage>
        <taxon>Bacteria</taxon>
        <taxon>Bacillati</taxon>
        <taxon>Actinomycetota</taxon>
        <taxon>Actinomycetes</taxon>
        <taxon>Micrococcales</taxon>
        <taxon>Intrasporangiaceae</taxon>
        <taxon>Janibacter</taxon>
    </lineage>
</organism>
<evidence type="ECO:0000256" key="3">
    <source>
        <dbReference type="ARBA" id="ARBA00022475"/>
    </source>
</evidence>
<dbReference type="Gene3D" id="1.10.3720.10">
    <property type="entry name" value="MetI-like"/>
    <property type="match status" value="1"/>
</dbReference>
<feature type="transmembrane region" description="Helical" evidence="7">
    <location>
        <begin position="140"/>
        <end position="159"/>
    </location>
</feature>
<dbReference type="RefSeq" id="WP_068272655.1">
    <property type="nucleotide sequence ID" value="NZ_LQZG01000002.1"/>
</dbReference>
<keyword evidence="3" id="KW-1003">Cell membrane</keyword>
<dbReference type="InterPro" id="IPR043429">
    <property type="entry name" value="ArtM/GltK/GlnP/TcyL/YhdX-like"/>
</dbReference>
<sequence length="289" mass="30727">MSTSVLFDAPGPKARRRHLILTILSALVLAGLVYVALSRLQERGELEAAKWTAMFTRQSWEFYFIPGIISTLRSAAVAVVLALVFGFVFGMGRLSQHRAVRWVSGIVVEFFRGVPVLIMMIAFFYFLALRGVFAPETNPFVAVVAALTLYNGAVIAELVRSGVGSLPAGQGEAGLSIGLTPGQTLRAIQLPQAITAMLPALVGQLVVILKDSALGAIITYPELLRQARNLAAGGNTLQPLVVAALIFIVLNFSLTTFAGYLERRINRRGKVAGGAAPVDEAGPQPAGGV</sequence>
<evidence type="ECO:0000259" key="8">
    <source>
        <dbReference type="PROSITE" id="PS50928"/>
    </source>
</evidence>
<evidence type="ECO:0000256" key="1">
    <source>
        <dbReference type="ARBA" id="ARBA00004651"/>
    </source>
</evidence>
<dbReference type="InterPro" id="IPR035906">
    <property type="entry name" value="MetI-like_sf"/>
</dbReference>
<proteinExistence type="inferred from homology"/>
<dbReference type="CDD" id="cd06261">
    <property type="entry name" value="TM_PBP2"/>
    <property type="match status" value="1"/>
</dbReference>
<evidence type="ECO:0000256" key="7">
    <source>
        <dbReference type="RuleBase" id="RU363032"/>
    </source>
</evidence>
<dbReference type="EMBL" id="LQZG01000002">
    <property type="protein sequence ID" value="OAB87434.1"/>
    <property type="molecule type" value="Genomic_DNA"/>
</dbReference>
<dbReference type="Pfam" id="PF00528">
    <property type="entry name" value="BPD_transp_1"/>
    <property type="match status" value="1"/>
</dbReference>
<evidence type="ECO:0000256" key="6">
    <source>
        <dbReference type="ARBA" id="ARBA00023136"/>
    </source>
</evidence>
<keyword evidence="10" id="KW-1185">Reference proteome</keyword>
<comment type="similarity">
    <text evidence="7">Belongs to the binding-protein-dependent transport system permease family.</text>
</comment>
<keyword evidence="4 7" id="KW-0812">Transmembrane</keyword>
<dbReference type="PROSITE" id="PS50928">
    <property type="entry name" value="ABC_TM1"/>
    <property type="match status" value="1"/>
</dbReference>
<protein>
    <submittedName>
        <fullName evidence="9">Amino acid ABC transporter permease</fullName>
    </submittedName>
</protein>
<feature type="transmembrane region" description="Helical" evidence="7">
    <location>
        <begin position="240"/>
        <end position="261"/>
    </location>
</feature>
<dbReference type="InterPro" id="IPR000515">
    <property type="entry name" value="MetI-like"/>
</dbReference>
<gene>
    <name evidence="9" type="ORF">AWH69_04935</name>
</gene>
<dbReference type="GO" id="GO:0022857">
    <property type="term" value="F:transmembrane transporter activity"/>
    <property type="evidence" value="ECO:0007669"/>
    <property type="project" value="InterPro"/>
</dbReference>
<comment type="subcellular location">
    <subcellularLocation>
        <location evidence="1 7">Cell membrane</location>
        <topology evidence="1 7">Multi-pass membrane protein</topology>
    </subcellularLocation>
</comment>
<dbReference type="SUPFAM" id="SSF161098">
    <property type="entry name" value="MetI-like"/>
    <property type="match status" value="1"/>
</dbReference>
<evidence type="ECO:0000256" key="4">
    <source>
        <dbReference type="ARBA" id="ARBA00022692"/>
    </source>
</evidence>
<evidence type="ECO:0000256" key="5">
    <source>
        <dbReference type="ARBA" id="ARBA00022989"/>
    </source>
</evidence>
<dbReference type="PANTHER" id="PTHR30614">
    <property type="entry name" value="MEMBRANE COMPONENT OF AMINO ACID ABC TRANSPORTER"/>
    <property type="match status" value="1"/>
</dbReference>
<feature type="transmembrane region" description="Helical" evidence="7">
    <location>
        <begin position="110"/>
        <end position="128"/>
    </location>
</feature>
<reference evidence="9 10" key="1">
    <citation type="submission" date="2016-01" db="EMBL/GenBank/DDBJ databases">
        <title>Janibacter melonis strain CD11_4 genome sequencing and assembly.</title>
        <authorList>
            <person name="Nair G.R."/>
            <person name="Kaur G."/>
            <person name="Chander A.M."/>
            <person name="Mayilraj S."/>
        </authorList>
    </citation>
    <scope>NUCLEOTIDE SEQUENCE [LARGE SCALE GENOMIC DNA]</scope>
    <source>
        <strain evidence="9 10">CD11-4</strain>
    </source>
</reference>
<comment type="caution">
    <text evidence="9">The sequence shown here is derived from an EMBL/GenBank/DDBJ whole genome shotgun (WGS) entry which is preliminary data.</text>
</comment>
<name>A0A176QCN1_9MICO</name>
<dbReference type="InterPro" id="IPR010065">
    <property type="entry name" value="AA_ABC_transptr_permease_3TM"/>
</dbReference>